<evidence type="ECO:0000313" key="2">
    <source>
        <dbReference type="Proteomes" id="UP001595812"/>
    </source>
</evidence>
<accession>A0ABV8AJ16</accession>
<name>A0ABV8AJ16_9FLAO</name>
<keyword evidence="2" id="KW-1185">Reference proteome</keyword>
<comment type="caution">
    <text evidence="1">The sequence shown here is derived from an EMBL/GenBank/DDBJ whole genome shotgun (WGS) entry which is preliminary data.</text>
</comment>
<dbReference type="EMBL" id="JBHSAT010000022">
    <property type="protein sequence ID" value="MFC3878057.1"/>
    <property type="molecule type" value="Genomic_DNA"/>
</dbReference>
<reference evidence="2" key="1">
    <citation type="journal article" date="2019" name="Int. J. Syst. Evol. Microbiol.">
        <title>The Global Catalogue of Microorganisms (GCM) 10K type strain sequencing project: providing services to taxonomists for standard genome sequencing and annotation.</title>
        <authorList>
            <consortium name="The Broad Institute Genomics Platform"/>
            <consortium name="The Broad Institute Genome Sequencing Center for Infectious Disease"/>
            <person name="Wu L."/>
            <person name="Ma J."/>
        </authorList>
    </citation>
    <scope>NUCLEOTIDE SEQUENCE [LARGE SCALE GENOMIC DNA]</scope>
    <source>
        <strain evidence="2">CECT 8979</strain>
    </source>
</reference>
<sequence>MKKEKKPDLVVYDEEKGQYNAAFLPFATSVGAPQITLPNNSTWKKTQVYKANKHLKARFEAIKAEYDAILEVMAYNELVNSAKFSFTPLVGEIYHLYNNTKQEPFLSIITPDTCEFEHLGSFRLTIDHLWEKID</sequence>
<dbReference type="InterPro" id="IPR019534">
    <property type="entry name" value="DUF2452"/>
</dbReference>
<organism evidence="1 2">
    <name type="scientific">Winogradskyella maritima</name>
    <dbReference type="NCBI Taxonomy" id="1517766"/>
    <lineage>
        <taxon>Bacteria</taxon>
        <taxon>Pseudomonadati</taxon>
        <taxon>Bacteroidota</taxon>
        <taxon>Flavobacteriia</taxon>
        <taxon>Flavobacteriales</taxon>
        <taxon>Flavobacteriaceae</taxon>
        <taxon>Winogradskyella</taxon>
    </lineage>
</organism>
<dbReference type="Pfam" id="PF10504">
    <property type="entry name" value="DUF2452"/>
    <property type="match status" value="1"/>
</dbReference>
<protein>
    <submittedName>
        <fullName evidence="1">DUF2452 domain-containing protein</fullName>
    </submittedName>
</protein>
<evidence type="ECO:0000313" key="1">
    <source>
        <dbReference type="EMBL" id="MFC3878057.1"/>
    </source>
</evidence>
<dbReference type="Proteomes" id="UP001595812">
    <property type="component" value="Unassembled WGS sequence"/>
</dbReference>
<dbReference type="RefSeq" id="WP_386101662.1">
    <property type="nucleotide sequence ID" value="NZ_JBHSAT010000022.1"/>
</dbReference>
<proteinExistence type="predicted"/>
<gene>
    <name evidence="1" type="ORF">ACFOSX_12535</name>
</gene>